<feature type="compositionally biased region" description="Polar residues" evidence="1">
    <location>
        <begin position="53"/>
        <end position="67"/>
    </location>
</feature>
<evidence type="ECO:0000313" key="2">
    <source>
        <dbReference type="EMBL" id="PTQ37961.1"/>
    </source>
</evidence>
<evidence type="ECO:0000256" key="1">
    <source>
        <dbReference type="SAM" id="MobiDB-lite"/>
    </source>
</evidence>
<reference evidence="3" key="1">
    <citation type="journal article" date="2017" name="Cell">
        <title>Insights into land plant evolution garnered from the Marchantia polymorpha genome.</title>
        <authorList>
            <person name="Bowman J.L."/>
            <person name="Kohchi T."/>
            <person name="Yamato K.T."/>
            <person name="Jenkins J."/>
            <person name="Shu S."/>
            <person name="Ishizaki K."/>
            <person name="Yamaoka S."/>
            <person name="Nishihama R."/>
            <person name="Nakamura Y."/>
            <person name="Berger F."/>
            <person name="Adam C."/>
            <person name="Aki S.S."/>
            <person name="Althoff F."/>
            <person name="Araki T."/>
            <person name="Arteaga-Vazquez M.A."/>
            <person name="Balasubrmanian S."/>
            <person name="Barry K."/>
            <person name="Bauer D."/>
            <person name="Boehm C.R."/>
            <person name="Briginshaw L."/>
            <person name="Caballero-Perez J."/>
            <person name="Catarino B."/>
            <person name="Chen F."/>
            <person name="Chiyoda S."/>
            <person name="Chovatia M."/>
            <person name="Davies K.M."/>
            <person name="Delmans M."/>
            <person name="Demura T."/>
            <person name="Dierschke T."/>
            <person name="Dolan L."/>
            <person name="Dorantes-Acosta A.E."/>
            <person name="Eklund D.M."/>
            <person name="Florent S.N."/>
            <person name="Flores-Sandoval E."/>
            <person name="Fujiyama A."/>
            <person name="Fukuzawa H."/>
            <person name="Galik B."/>
            <person name="Grimanelli D."/>
            <person name="Grimwood J."/>
            <person name="Grossniklaus U."/>
            <person name="Hamada T."/>
            <person name="Haseloff J."/>
            <person name="Hetherington A.J."/>
            <person name="Higo A."/>
            <person name="Hirakawa Y."/>
            <person name="Hundley H.N."/>
            <person name="Ikeda Y."/>
            <person name="Inoue K."/>
            <person name="Inoue S.I."/>
            <person name="Ishida S."/>
            <person name="Jia Q."/>
            <person name="Kakita M."/>
            <person name="Kanazawa T."/>
            <person name="Kawai Y."/>
            <person name="Kawashima T."/>
            <person name="Kennedy M."/>
            <person name="Kinose K."/>
            <person name="Kinoshita T."/>
            <person name="Kohara Y."/>
            <person name="Koide E."/>
            <person name="Komatsu K."/>
            <person name="Kopischke S."/>
            <person name="Kubo M."/>
            <person name="Kyozuka J."/>
            <person name="Lagercrantz U."/>
            <person name="Lin S.S."/>
            <person name="Lindquist E."/>
            <person name="Lipzen A.M."/>
            <person name="Lu C.W."/>
            <person name="De Luna E."/>
            <person name="Martienssen R.A."/>
            <person name="Minamino N."/>
            <person name="Mizutani M."/>
            <person name="Mizutani M."/>
            <person name="Mochizuki N."/>
            <person name="Monte I."/>
            <person name="Mosher R."/>
            <person name="Nagasaki H."/>
            <person name="Nakagami H."/>
            <person name="Naramoto S."/>
            <person name="Nishitani K."/>
            <person name="Ohtani M."/>
            <person name="Okamoto T."/>
            <person name="Okumura M."/>
            <person name="Phillips J."/>
            <person name="Pollak B."/>
            <person name="Reinders A."/>
            <person name="Rovekamp M."/>
            <person name="Sano R."/>
            <person name="Sawa S."/>
            <person name="Schmid M.W."/>
            <person name="Shirakawa M."/>
            <person name="Solano R."/>
            <person name="Spunde A."/>
            <person name="Suetsugu N."/>
            <person name="Sugano S."/>
            <person name="Sugiyama A."/>
            <person name="Sun R."/>
            <person name="Suzuki Y."/>
            <person name="Takenaka M."/>
            <person name="Takezawa D."/>
            <person name="Tomogane H."/>
            <person name="Tsuzuki M."/>
            <person name="Ueda T."/>
            <person name="Umeda M."/>
            <person name="Ward J.M."/>
            <person name="Watanabe Y."/>
            <person name="Yazaki K."/>
            <person name="Yokoyama R."/>
            <person name="Yoshitake Y."/>
            <person name="Yotsui I."/>
            <person name="Zachgo S."/>
            <person name="Schmutz J."/>
        </authorList>
    </citation>
    <scope>NUCLEOTIDE SEQUENCE [LARGE SCALE GENOMIC DNA]</scope>
    <source>
        <strain evidence="3">Tak-1</strain>
    </source>
</reference>
<dbReference type="AlphaFoldDB" id="A0A2R6WVS1"/>
<dbReference type="EMBL" id="KZ772726">
    <property type="protein sequence ID" value="PTQ37961.1"/>
    <property type="molecule type" value="Genomic_DNA"/>
</dbReference>
<feature type="region of interest" description="Disordered" evidence="1">
    <location>
        <begin position="1"/>
        <end position="141"/>
    </location>
</feature>
<organism evidence="2 3">
    <name type="scientific">Marchantia polymorpha</name>
    <name type="common">Common liverwort</name>
    <name type="synonym">Marchantia aquatica</name>
    <dbReference type="NCBI Taxonomy" id="3197"/>
    <lineage>
        <taxon>Eukaryota</taxon>
        <taxon>Viridiplantae</taxon>
        <taxon>Streptophyta</taxon>
        <taxon>Embryophyta</taxon>
        <taxon>Marchantiophyta</taxon>
        <taxon>Marchantiopsida</taxon>
        <taxon>Marchantiidae</taxon>
        <taxon>Marchantiales</taxon>
        <taxon>Marchantiaceae</taxon>
        <taxon>Marchantia</taxon>
    </lineage>
</organism>
<proteinExistence type="predicted"/>
<name>A0A2R6WVS1_MARPO</name>
<accession>A0A2R6WVS1</accession>
<keyword evidence="3" id="KW-1185">Reference proteome</keyword>
<feature type="compositionally biased region" description="Polar residues" evidence="1">
    <location>
        <begin position="14"/>
        <end position="24"/>
    </location>
</feature>
<feature type="compositionally biased region" description="Basic and acidic residues" evidence="1">
    <location>
        <begin position="99"/>
        <end position="120"/>
    </location>
</feature>
<dbReference type="Proteomes" id="UP000244005">
    <property type="component" value="Unassembled WGS sequence"/>
</dbReference>
<sequence>MPPASSGFLRGPQACQSLTQQSPQKRAPTSRGHKPELRRKRMDCGRALYKLSSPRSTTQQCNEQRPSAQMRREEKRRPGPMKRAPSAQTGSRAGRRRTRREEERGERRNDERERERERETRRRRRRKGGSSSAFGGAGKFLYYWVIKHEPTGYK</sequence>
<protein>
    <submittedName>
        <fullName evidence="2">Uncharacterized protein</fullName>
    </submittedName>
</protein>
<gene>
    <name evidence="2" type="ORF">MARPO_0054s0073</name>
</gene>
<evidence type="ECO:0000313" key="3">
    <source>
        <dbReference type="Proteomes" id="UP000244005"/>
    </source>
</evidence>